<dbReference type="HOGENOM" id="CLU_3216671_0_0_0"/>
<gene>
    <name evidence="1" type="ORF">HMPREF2085_00988</name>
</gene>
<name>X7S333_FUSNU</name>
<proteinExistence type="predicted"/>
<accession>X7S333</accession>
<dbReference type="AlphaFoldDB" id="X7S333"/>
<comment type="caution">
    <text evidence="1">The sequence shown here is derived from an EMBL/GenBank/DDBJ whole genome shotgun (WGS) entry which is preliminary data.</text>
</comment>
<evidence type="ECO:0000313" key="1">
    <source>
        <dbReference type="EMBL" id="ETZ28126.1"/>
    </source>
</evidence>
<reference evidence="1" key="1">
    <citation type="submission" date="2014-01" db="EMBL/GenBank/DDBJ databases">
        <title>The Genome Sequence of Fusobacterium nucleatum 13_3C.</title>
        <authorList>
            <consortium name="The Broad Institute Genomics Platform"/>
            <person name="Earl A."/>
            <person name="Allen-Vercoe E."/>
            <person name="Daigneault M."/>
            <person name="Young S.K."/>
            <person name="Zeng Q."/>
            <person name="Gargeya S."/>
            <person name="Fitzgerald M."/>
            <person name="Abouelleil A."/>
            <person name="Alvarado L."/>
            <person name="Chapman S.B."/>
            <person name="Gainer-Dewar J."/>
            <person name="Goldberg J."/>
            <person name="Griggs A."/>
            <person name="Gujja S."/>
            <person name="Hansen M."/>
            <person name="Howarth C."/>
            <person name="Imamovic A."/>
            <person name="Ireland A."/>
            <person name="Larimer J."/>
            <person name="McCowan C."/>
            <person name="Murphy C."/>
            <person name="Pearson M."/>
            <person name="Poon T.W."/>
            <person name="Priest M."/>
            <person name="Roberts A."/>
            <person name="Saif S."/>
            <person name="Shea T."/>
            <person name="Sykes S."/>
            <person name="Wortman J."/>
            <person name="Nusbaum C."/>
            <person name="Birren B."/>
        </authorList>
    </citation>
    <scope>NUCLEOTIDE SEQUENCE [LARGE SCALE GENOMIC DNA]</scope>
    <source>
        <strain evidence="1">13_3C</strain>
    </source>
</reference>
<organism evidence="1">
    <name type="scientific">Fusobacterium nucleatum 13_3C</name>
    <dbReference type="NCBI Taxonomy" id="1357398"/>
    <lineage>
        <taxon>Bacteria</taxon>
        <taxon>Fusobacteriati</taxon>
        <taxon>Fusobacteriota</taxon>
        <taxon>Fusobacteriia</taxon>
        <taxon>Fusobacteriales</taxon>
        <taxon>Fusobacteriaceae</taxon>
        <taxon>Fusobacterium</taxon>
    </lineage>
</organism>
<dbReference type="EMBL" id="JAOZ01000007">
    <property type="protein sequence ID" value="ETZ28126.1"/>
    <property type="molecule type" value="Genomic_DNA"/>
</dbReference>
<dbReference type="PATRIC" id="fig|1357398.3.peg.973"/>
<sequence>MRILFKNYQKIKYKFIDATYILIEPLNKKEIYKILDYYELNKSK</sequence>
<protein>
    <submittedName>
        <fullName evidence="1">Uncharacterized protein</fullName>
    </submittedName>
</protein>